<evidence type="ECO:0000256" key="8">
    <source>
        <dbReference type="SAM" id="SignalP"/>
    </source>
</evidence>
<evidence type="ECO:0000256" key="4">
    <source>
        <dbReference type="ARBA" id="ARBA00022617"/>
    </source>
</evidence>
<dbReference type="SUPFAM" id="SSF48695">
    <property type="entry name" value="Multiheme cytochromes"/>
    <property type="match status" value="1"/>
</dbReference>
<evidence type="ECO:0000256" key="2">
    <source>
        <dbReference type="ARBA" id="ARBA00004196"/>
    </source>
</evidence>
<dbReference type="Pfam" id="PF14537">
    <property type="entry name" value="Cytochrom_c3_2"/>
    <property type="match status" value="1"/>
</dbReference>
<evidence type="ECO:0000259" key="9">
    <source>
        <dbReference type="Pfam" id="PF14537"/>
    </source>
</evidence>
<feature type="chain" id="PRO_5004506281" evidence="8">
    <location>
        <begin position="25"/>
        <end position="122"/>
    </location>
</feature>
<reference evidence="10 11" key="1">
    <citation type="submission" date="2013-04" db="EMBL/GenBank/DDBJ databases">
        <title>The Genome Sequence of Sutterella wadsworthensis HGA0223.</title>
        <authorList>
            <consortium name="The Broad Institute Genomics Platform"/>
            <person name="Earl A."/>
            <person name="Ward D."/>
            <person name="Feldgarden M."/>
            <person name="Gevers D."/>
            <person name="Schmidt T.M."/>
            <person name="Dover J."/>
            <person name="Dai D."/>
            <person name="Walker B."/>
            <person name="Young S."/>
            <person name="Zeng Q."/>
            <person name="Gargeya S."/>
            <person name="Fitzgerald M."/>
            <person name="Haas B."/>
            <person name="Abouelleil A."/>
            <person name="Allen A.W."/>
            <person name="Alvarado L."/>
            <person name="Arachchi H.M."/>
            <person name="Berlin A.M."/>
            <person name="Chapman S.B."/>
            <person name="Gainer-Dewar J."/>
            <person name="Goldberg J."/>
            <person name="Griggs A."/>
            <person name="Gujja S."/>
            <person name="Hansen M."/>
            <person name="Howarth C."/>
            <person name="Imamovic A."/>
            <person name="Ireland A."/>
            <person name="Larimer J."/>
            <person name="McCowan C."/>
            <person name="Murphy C."/>
            <person name="Pearson M."/>
            <person name="Poon T.W."/>
            <person name="Priest M."/>
            <person name="Roberts A."/>
            <person name="Saif S."/>
            <person name="Shea T."/>
            <person name="Sisk P."/>
            <person name="Sykes S."/>
            <person name="Wortman J."/>
            <person name="Nusbaum C."/>
            <person name="Birren B."/>
        </authorList>
    </citation>
    <scope>NUCLEOTIDE SEQUENCE [LARGE SCALE GENOMIC DNA]</scope>
    <source>
        <strain evidence="10 11">HGA0223</strain>
    </source>
</reference>
<dbReference type="HOGENOM" id="CLU_136713_2_0_4"/>
<proteinExistence type="predicted"/>
<evidence type="ECO:0000256" key="6">
    <source>
        <dbReference type="ARBA" id="ARBA00022982"/>
    </source>
</evidence>
<dbReference type="STRING" id="1203554.HMPREF1476_01177"/>
<dbReference type="GO" id="GO:0046872">
    <property type="term" value="F:metal ion binding"/>
    <property type="evidence" value="ECO:0007669"/>
    <property type="project" value="UniProtKB-KW"/>
</dbReference>
<keyword evidence="6" id="KW-0249">Electron transport</keyword>
<dbReference type="Proteomes" id="UP000014400">
    <property type="component" value="Unassembled WGS sequence"/>
</dbReference>
<keyword evidence="11" id="KW-1185">Reference proteome</keyword>
<organism evidence="10 11">
    <name type="scientific">Sutterella wadsworthensis HGA0223</name>
    <dbReference type="NCBI Taxonomy" id="1203554"/>
    <lineage>
        <taxon>Bacteria</taxon>
        <taxon>Pseudomonadati</taxon>
        <taxon>Pseudomonadota</taxon>
        <taxon>Betaproteobacteria</taxon>
        <taxon>Burkholderiales</taxon>
        <taxon>Sutterellaceae</taxon>
        <taxon>Sutterella</taxon>
    </lineage>
</organism>
<accession>S3BIG9</accession>
<dbReference type="EMBL" id="ATCF01000017">
    <property type="protein sequence ID" value="EPD99140.1"/>
    <property type="molecule type" value="Genomic_DNA"/>
</dbReference>
<gene>
    <name evidence="10" type="ORF">HMPREF1476_01177</name>
</gene>
<protein>
    <submittedName>
        <fullName evidence="10">Doubled CXXCH domain-containing protein</fullName>
    </submittedName>
</protein>
<keyword evidence="4" id="KW-0349">Heme</keyword>
<comment type="caution">
    <text evidence="10">The sequence shown here is derived from an EMBL/GenBank/DDBJ whole genome shotgun (WGS) entry which is preliminary data.</text>
</comment>
<evidence type="ECO:0000256" key="7">
    <source>
        <dbReference type="ARBA" id="ARBA00023004"/>
    </source>
</evidence>
<dbReference type="InterPro" id="IPR012286">
    <property type="entry name" value="Tetrahaem_cytochrome"/>
</dbReference>
<comment type="subcellular location">
    <subcellularLocation>
        <location evidence="2">Cell envelope</location>
    </subcellularLocation>
</comment>
<feature type="domain" description="Tetrahaem cytochrome" evidence="9">
    <location>
        <begin position="34"/>
        <end position="115"/>
    </location>
</feature>
<keyword evidence="8" id="KW-0732">Signal</keyword>
<dbReference type="Gene3D" id="1.10.1130.10">
    <property type="entry name" value="Flavocytochrome C3, Chain A"/>
    <property type="match status" value="1"/>
</dbReference>
<name>S3BIG9_9BURK</name>
<evidence type="ECO:0000256" key="5">
    <source>
        <dbReference type="ARBA" id="ARBA00022723"/>
    </source>
</evidence>
<evidence type="ECO:0000256" key="3">
    <source>
        <dbReference type="ARBA" id="ARBA00022448"/>
    </source>
</evidence>
<dbReference type="eggNOG" id="COG1053">
    <property type="taxonomic scope" value="Bacteria"/>
</dbReference>
<dbReference type="AlphaFoldDB" id="S3BIG9"/>
<evidence type="ECO:0000256" key="1">
    <source>
        <dbReference type="ARBA" id="ARBA00001926"/>
    </source>
</evidence>
<evidence type="ECO:0000313" key="10">
    <source>
        <dbReference type="EMBL" id="EPD99140.1"/>
    </source>
</evidence>
<keyword evidence="3" id="KW-0813">Transport</keyword>
<feature type="signal peptide" evidence="8">
    <location>
        <begin position="1"/>
        <end position="24"/>
    </location>
</feature>
<comment type="cofactor">
    <cofactor evidence="1">
        <name>heme c</name>
        <dbReference type="ChEBI" id="CHEBI:61717"/>
    </cofactor>
</comment>
<keyword evidence="5" id="KW-0479">Metal-binding</keyword>
<keyword evidence="7" id="KW-0408">Iron</keyword>
<dbReference type="InterPro" id="IPR036280">
    <property type="entry name" value="Multihaem_cyt_sf"/>
</dbReference>
<dbReference type="GO" id="GO:0030313">
    <property type="term" value="C:cell envelope"/>
    <property type="evidence" value="ECO:0007669"/>
    <property type="project" value="UniProtKB-SubCell"/>
</dbReference>
<dbReference type="RefSeq" id="WP_016474448.1">
    <property type="nucleotide sequence ID" value="NZ_KE150480.1"/>
</dbReference>
<sequence>MKFFQRLTAAICIGLMGASVSVNAAEGKFLADRHVAKGLPCTSCHVKDGSAELKIDDQKHEACVGCHGWYDAVSKRTQPKNPEEVNPHSQHDGNLPCTECHKGHKPGVNYCGECHMYTFKVP</sequence>
<evidence type="ECO:0000313" key="11">
    <source>
        <dbReference type="Proteomes" id="UP000014400"/>
    </source>
</evidence>